<feature type="transmembrane region" description="Helical" evidence="2">
    <location>
        <begin position="137"/>
        <end position="158"/>
    </location>
</feature>
<keyword evidence="4" id="KW-1185">Reference proteome</keyword>
<keyword evidence="2" id="KW-1133">Transmembrane helix</keyword>
<feature type="transmembrane region" description="Helical" evidence="2">
    <location>
        <begin position="48"/>
        <end position="67"/>
    </location>
</feature>
<feature type="region of interest" description="Disordered" evidence="1">
    <location>
        <begin position="234"/>
        <end position="258"/>
    </location>
</feature>
<evidence type="ECO:0000256" key="2">
    <source>
        <dbReference type="SAM" id="Phobius"/>
    </source>
</evidence>
<proteinExistence type="predicted"/>
<feature type="transmembrane region" description="Helical" evidence="2">
    <location>
        <begin position="170"/>
        <end position="189"/>
    </location>
</feature>
<dbReference type="VEuPathDB" id="FungiDB:RhiirA1_538133"/>
<dbReference type="Proteomes" id="UP000234323">
    <property type="component" value="Unassembled WGS sequence"/>
</dbReference>
<sequence length="273" mass="31410">MTPHIATLPQCVSFQYMAAIGNVSIRLALTAFLLWRLKQIHNKNTDKWIVIILFVIRTCLAVPQLGLQRPELQTIPEINLIVCDLNIITLRYYSITEILVEIFIDIYVTIRLILILKEANKNVASLSTNMGRPKRSIFTAVIYWNFLRLFVIFIFHAFGFVDLYTLSQSLIPVTFAAKCLINIFLSYVITADAEIVRVIEGKSNQGNNKRNQEKPTKIKTNSLLTIDTIDSPSQFLQQQHEKRSSFSDNDEIIEEPLSQNNWDFNNEKIVEES</sequence>
<accession>A0A2I1G0L1</accession>
<evidence type="ECO:0000313" key="3">
    <source>
        <dbReference type="EMBL" id="PKY40160.1"/>
    </source>
</evidence>
<dbReference type="AlphaFoldDB" id="A0A2I1G0L1"/>
<evidence type="ECO:0000313" key="4">
    <source>
        <dbReference type="Proteomes" id="UP000234323"/>
    </source>
</evidence>
<feature type="transmembrane region" description="Helical" evidence="2">
    <location>
        <begin position="98"/>
        <end position="116"/>
    </location>
</feature>
<comment type="caution">
    <text evidence="3">The sequence shown here is derived from an EMBL/GenBank/DDBJ whole genome shotgun (WGS) entry which is preliminary data.</text>
</comment>
<name>A0A2I1G0L1_9GLOM</name>
<keyword evidence="2" id="KW-0472">Membrane</keyword>
<dbReference type="VEuPathDB" id="FungiDB:RhiirFUN_007490"/>
<dbReference type="VEuPathDB" id="FungiDB:FUN_008722"/>
<dbReference type="EMBL" id="LLXI01000089">
    <property type="protein sequence ID" value="PKY40160.1"/>
    <property type="molecule type" value="Genomic_DNA"/>
</dbReference>
<feature type="transmembrane region" description="Helical" evidence="2">
    <location>
        <begin position="16"/>
        <end position="36"/>
    </location>
</feature>
<protein>
    <recommendedName>
        <fullName evidence="5">G-protein coupled receptors family 1 profile domain-containing protein</fullName>
    </recommendedName>
</protein>
<evidence type="ECO:0008006" key="5">
    <source>
        <dbReference type="Google" id="ProtNLM"/>
    </source>
</evidence>
<organism evidence="3 4">
    <name type="scientific">Rhizophagus irregularis</name>
    <dbReference type="NCBI Taxonomy" id="588596"/>
    <lineage>
        <taxon>Eukaryota</taxon>
        <taxon>Fungi</taxon>
        <taxon>Fungi incertae sedis</taxon>
        <taxon>Mucoromycota</taxon>
        <taxon>Glomeromycotina</taxon>
        <taxon>Glomeromycetes</taxon>
        <taxon>Glomerales</taxon>
        <taxon>Glomeraceae</taxon>
        <taxon>Rhizophagus</taxon>
    </lineage>
</organism>
<evidence type="ECO:0000256" key="1">
    <source>
        <dbReference type="SAM" id="MobiDB-lite"/>
    </source>
</evidence>
<reference evidence="3 4" key="1">
    <citation type="submission" date="2015-10" db="EMBL/GenBank/DDBJ databases">
        <title>Genome analyses suggest a sexual origin of heterokaryosis in a supposedly ancient asexual fungus.</title>
        <authorList>
            <person name="Ropars J."/>
            <person name="Sedzielewska K."/>
            <person name="Noel J."/>
            <person name="Charron P."/>
            <person name="Farinelli L."/>
            <person name="Marton T."/>
            <person name="Kruger M."/>
            <person name="Pelin A."/>
            <person name="Brachmann A."/>
            <person name="Corradi N."/>
        </authorList>
    </citation>
    <scope>NUCLEOTIDE SEQUENCE [LARGE SCALE GENOMIC DNA]</scope>
    <source>
        <strain evidence="3 4">A4</strain>
    </source>
</reference>
<keyword evidence="2" id="KW-0812">Transmembrane</keyword>
<gene>
    <name evidence="3" type="ORF">RhiirA4_538642</name>
</gene>